<dbReference type="EC" id="3.1.26.11" evidence="8"/>
<feature type="binding site" evidence="8">
    <location>
        <position position="237"/>
    </location>
    <ligand>
        <name>Zn(2+)</name>
        <dbReference type="ChEBI" id="CHEBI:29105"/>
        <label>2</label>
        <note>catalytic</note>
    </ligand>
</feature>
<dbReference type="Proteomes" id="UP000070533">
    <property type="component" value="Unassembled WGS sequence"/>
</dbReference>
<name>A0A133Q6V3_9BACT</name>
<reference evidence="10" key="1">
    <citation type="submission" date="2016-01" db="EMBL/GenBank/DDBJ databases">
        <authorList>
            <person name="Mitreva M."/>
            <person name="Pepin K.H."/>
            <person name="Mihindukulasuriya K.A."/>
            <person name="Fulton R."/>
            <person name="Fronick C."/>
            <person name="O'Laughlin M."/>
            <person name="Miner T."/>
            <person name="Herter B."/>
            <person name="Rosa B.A."/>
            <person name="Cordes M."/>
            <person name="Tomlinson C."/>
            <person name="Wollam A."/>
            <person name="Palsikar V.B."/>
            <person name="Mardis E.R."/>
            <person name="Wilson R.K."/>
        </authorList>
    </citation>
    <scope>NUCLEOTIDE SEQUENCE [LARGE SCALE GENOMIC DNA]</scope>
    <source>
        <strain evidence="10">MJR7716</strain>
    </source>
</reference>
<dbReference type="Gene3D" id="3.60.15.10">
    <property type="entry name" value="Ribonuclease Z/Hydroxyacylglutathione hydrolase-like"/>
    <property type="match status" value="1"/>
</dbReference>
<feature type="binding site" evidence="8">
    <location>
        <position position="109"/>
    </location>
    <ligand>
        <name>Zn(2+)</name>
        <dbReference type="ChEBI" id="CHEBI:29105"/>
        <label>1</label>
        <note>catalytic</note>
    </ligand>
</feature>
<evidence type="ECO:0000256" key="8">
    <source>
        <dbReference type="HAMAP-Rule" id="MF_01818"/>
    </source>
</evidence>
<dbReference type="eggNOG" id="COG1234">
    <property type="taxonomic scope" value="Bacteria"/>
</dbReference>
<feature type="binding site" evidence="8">
    <location>
        <position position="33"/>
    </location>
    <ligand>
        <name>Zn(2+)</name>
        <dbReference type="ChEBI" id="CHEBI:29105"/>
        <label>2</label>
        <note>catalytic</note>
    </ligand>
</feature>
<sequence length="274" mass="31431">MVDCGEGTQIQIRRSKLHFSKIQAVFISHLHGDHCFGLLGMISTFGMTGRTNPLHIYAPSMFEEYFNESVNLFCNNLDYEVVFHPIQTNKNKIVYEDRSLTIETIPLSHRIQCCGFLFREKPLAPHIKRDLIDFYKIPISQINNIKAGASWTTDEGEVIPNEKLTFPAEKPRSYAYCSDTRYMPNLHEMISGVTVLYHESTYANDSKERAKLYYHSTSQEAAKVAKDAKVRKLLLGHYSSRYPTEEILLDEAKSIFPNSYLTNEGMIIKVSNDD</sequence>
<evidence type="ECO:0000256" key="2">
    <source>
        <dbReference type="ARBA" id="ARBA00022694"/>
    </source>
</evidence>
<comment type="catalytic activity">
    <reaction evidence="8">
        <text>Endonucleolytic cleavage of RNA, removing extra 3' nucleotides from tRNA precursor, generating 3' termini of tRNAs. A 3'-hydroxy group is left at the tRNA terminus and a 5'-phosphoryl group is left at the trailer molecule.</text>
        <dbReference type="EC" id="3.1.26.11"/>
    </reaction>
</comment>
<comment type="caution">
    <text evidence="9">The sequence shown here is derived from an EMBL/GenBank/DDBJ whole genome shotgun (WGS) entry which is preliminary data.</text>
</comment>
<evidence type="ECO:0000256" key="4">
    <source>
        <dbReference type="ARBA" id="ARBA00022723"/>
    </source>
</evidence>
<evidence type="ECO:0000256" key="3">
    <source>
        <dbReference type="ARBA" id="ARBA00022722"/>
    </source>
</evidence>
<dbReference type="NCBIfam" id="NF000801">
    <property type="entry name" value="PRK00055.1-3"/>
    <property type="match status" value="1"/>
</dbReference>
<keyword evidence="4 8" id="KW-0479">Metal-binding</keyword>
<dbReference type="GO" id="GO:0008270">
    <property type="term" value="F:zinc ion binding"/>
    <property type="evidence" value="ECO:0007669"/>
    <property type="project" value="UniProtKB-UniRule"/>
</dbReference>
<feature type="binding site" evidence="8">
    <location>
        <position position="31"/>
    </location>
    <ligand>
        <name>Zn(2+)</name>
        <dbReference type="ChEBI" id="CHEBI:29105"/>
        <label>1</label>
        <note>catalytic</note>
    </ligand>
</feature>
<comment type="function">
    <text evidence="8">Zinc phosphodiesterase, which displays some tRNA 3'-processing endonuclease activity. Probably involved in tRNA maturation, by removing a 3'-trailer from precursor tRNA.</text>
</comment>
<keyword evidence="7 8" id="KW-0862">Zinc</keyword>
<dbReference type="CDD" id="cd07717">
    <property type="entry name" value="RNaseZ_ZiPD-like_MBL-fold"/>
    <property type="match status" value="1"/>
</dbReference>
<feature type="binding site" evidence="8">
    <location>
        <position position="34"/>
    </location>
    <ligand>
        <name>Zn(2+)</name>
        <dbReference type="ChEBI" id="CHEBI:29105"/>
        <label>2</label>
        <note>catalytic</note>
    </ligand>
</feature>
<evidence type="ECO:0000313" key="10">
    <source>
        <dbReference type="Proteomes" id="UP000070533"/>
    </source>
</evidence>
<dbReference type="PANTHER" id="PTHR46018:SF2">
    <property type="entry name" value="ZINC PHOSPHODIESTERASE ELAC PROTEIN 1"/>
    <property type="match status" value="1"/>
</dbReference>
<feature type="binding site" evidence="8">
    <location>
        <position position="29"/>
    </location>
    <ligand>
        <name>Zn(2+)</name>
        <dbReference type="ChEBI" id="CHEBI:29105"/>
        <label>1</label>
        <note>catalytic</note>
    </ligand>
</feature>
<dbReference type="GO" id="GO:0042781">
    <property type="term" value="F:3'-tRNA processing endoribonuclease activity"/>
    <property type="evidence" value="ECO:0007669"/>
    <property type="project" value="UniProtKB-UniRule"/>
</dbReference>
<dbReference type="AlphaFoldDB" id="A0A133Q6V3"/>
<dbReference type="InterPro" id="IPR036866">
    <property type="entry name" value="RibonucZ/Hydroxyglut_hydro"/>
</dbReference>
<keyword evidence="3 8" id="KW-0540">Nuclease</keyword>
<comment type="cofactor">
    <cofactor evidence="8">
        <name>Zn(2+)</name>
        <dbReference type="ChEBI" id="CHEBI:29105"/>
    </cofactor>
    <text evidence="8">Binds 2 Zn(2+) ions.</text>
</comment>
<keyword evidence="10" id="KW-1185">Reference proteome</keyword>
<comment type="similarity">
    <text evidence="8">Belongs to the RNase Z family.</text>
</comment>
<evidence type="ECO:0000256" key="5">
    <source>
        <dbReference type="ARBA" id="ARBA00022759"/>
    </source>
</evidence>
<proteinExistence type="inferred from homology"/>
<gene>
    <name evidence="8" type="primary">rnz</name>
    <name evidence="9" type="ORF">HMPREF3226_01569</name>
</gene>
<feature type="active site" description="Proton acceptor" evidence="8">
    <location>
        <position position="33"/>
    </location>
</feature>
<accession>A0A133Q6V3</accession>
<evidence type="ECO:0000256" key="7">
    <source>
        <dbReference type="ARBA" id="ARBA00022833"/>
    </source>
</evidence>
<evidence type="ECO:0000256" key="1">
    <source>
        <dbReference type="ARBA" id="ARBA00011738"/>
    </source>
</evidence>
<comment type="subunit">
    <text evidence="1 8">Homodimer.</text>
</comment>
<protein>
    <recommendedName>
        <fullName evidence="8">Ribonuclease Z</fullName>
        <shortName evidence="8">RNase Z</shortName>
        <ecNumber evidence="8">3.1.26.11</ecNumber>
    </recommendedName>
    <alternativeName>
        <fullName evidence="8">tRNA 3 endonuclease</fullName>
    </alternativeName>
    <alternativeName>
        <fullName evidence="8">tRNase Z</fullName>
    </alternativeName>
</protein>
<dbReference type="STRING" id="28128.HMPREF3226_01569"/>
<keyword evidence="6 8" id="KW-0378">Hydrolase</keyword>
<dbReference type="HAMAP" id="MF_01818">
    <property type="entry name" value="RNase_Z_BN"/>
    <property type="match status" value="1"/>
</dbReference>
<feature type="binding site" evidence="8">
    <location>
        <position position="179"/>
    </location>
    <ligand>
        <name>Zn(2+)</name>
        <dbReference type="ChEBI" id="CHEBI:29105"/>
        <label>1</label>
        <note>catalytic</note>
    </ligand>
</feature>
<dbReference type="Pfam" id="PF23023">
    <property type="entry name" value="Anti-Pycsar_Apyc1"/>
    <property type="match status" value="1"/>
</dbReference>
<dbReference type="EMBL" id="LRQG01000109">
    <property type="protein sequence ID" value="KXA38608.1"/>
    <property type="molecule type" value="Genomic_DNA"/>
</dbReference>
<dbReference type="PANTHER" id="PTHR46018">
    <property type="entry name" value="ZINC PHOSPHODIESTERASE ELAC PROTEIN 1"/>
    <property type="match status" value="1"/>
</dbReference>
<keyword evidence="2 8" id="KW-0819">tRNA processing</keyword>
<organism evidence="9 10">
    <name type="scientific">Prevotella corporis</name>
    <dbReference type="NCBI Taxonomy" id="28128"/>
    <lineage>
        <taxon>Bacteria</taxon>
        <taxon>Pseudomonadati</taxon>
        <taxon>Bacteroidota</taxon>
        <taxon>Bacteroidia</taxon>
        <taxon>Bacteroidales</taxon>
        <taxon>Prevotellaceae</taxon>
        <taxon>Prevotella</taxon>
    </lineage>
</organism>
<dbReference type="SUPFAM" id="SSF56281">
    <property type="entry name" value="Metallo-hydrolase/oxidoreductase"/>
    <property type="match status" value="1"/>
</dbReference>
<dbReference type="InterPro" id="IPR013471">
    <property type="entry name" value="RNase_Z/BN"/>
</dbReference>
<evidence type="ECO:0000313" key="9">
    <source>
        <dbReference type="EMBL" id="KXA38608.1"/>
    </source>
</evidence>
<dbReference type="PATRIC" id="fig|28128.5.peg.1609"/>
<keyword evidence="5 8" id="KW-0255">Endonuclease</keyword>
<evidence type="ECO:0000256" key="6">
    <source>
        <dbReference type="ARBA" id="ARBA00022801"/>
    </source>
</evidence>
<feature type="binding site" evidence="8">
    <location>
        <position position="179"/>
    </location>
    <ligand>
        <name>Zn(2+)</name>
        <dbReference type="ChEBI" id="CHEBI:29105"/>
        <label>2</label>
        <note>catalytic</note>
    </ligand>
</feature>